<dbReference type="EMBL" id="CP158568">
    <property type="protein sequence ID" value="XBY45123.1"/>
    <property type="molecule type" value="Genomic_DNA"/>
</dbReference>
<gene>
    <name evidence="2" type="ORF">ABS361_02165</name>
</gene>
<dbReference type="AlphaFoldDB" id="A0AAU7XBJ9"/>
<accession>A0AAU7XBJ9</accession>
<dbReference type="GO" id="GO:0008703">
    <property type="term" value="F:5-amino-6-(5-phosphoribosylamino)uracil reductase activity"/>
    <property type="evidence" value="ECO:0007669"/>
    <property type="project" value="InterPro"/>
</dbReference>
<dbReference type="RefSeq" id="WP_407050212.1">
    <property type="nucleotide sequence ID" value="NZ_CP158568.1"/>
</dbReference>
<protein>
    <submittedName>
        <fullName evidence="2">Dihydrofolate reductase family protein</fullName>
    </submittedName>
</protein>
<evidence type="ECO:0000259" key="1">
    <source>
        <dbReference type="Pfam" id="PF01872"/>
    </source>
</evidence>
<dbReference type="InterPro" id="IPR024072">
    <property type="entry name" value="DHFR-like_dom_sf"/>
</dbReference>
<dbReference type="GO" id="GO:0009231">
    <property type="term" value="P:riboflavin biosynthetic process"/>
    <property type="evidence" value="ECO:0007669"/>
    <property type="project" value="InterPro"/>
</dbReference>
<reference evidence="2" key="1">
    <citation type="submission" date="2024-06" db="EMBL/GenBank/DDBJ databases">
        <title>Methylostella associata gen. nov., sp. nov., a novel Ancalomicrobiaceae-affiliated facultatively methylotrophic bacteria that feed on methanotrophs of the genus Methylococcus.</title>
        <authorList>
            <person name="Saltykova V."/>
            <person name="Danilova O.V."/>
            <person name="Oshkin I.Y."/>
            <person name="Belova S.E."/>
            <person name="Pimenov N.V."/>
            <person name="Dedysh S.N."/>
        </authorList>
    </citation>
    <scope>NUCLEOTIDE SEQUENCE</scope>
    <source>
        <strain evidence="2">S20</strain>
    </source>
</reference>
<sequence length="215" mass="23402">MIKVRVAAFSISLDGYGAGPDQSLENPLGVRGMELHGWAFPTRTFQTMFGKDDGETGVDESFAARSFENVGAWILGRNMFGPVRGPWPDESWRGWWGDEPPYHVPVFVLTHHARPPLDMQGGTTFHFVTDGLEAALDRAKAAAGGRDVRIGGGVATIRGYLQSKLIDEMHLALSPVLLGTGEALFAGLDLPRLGYACRERVEGERATHLLIARDG</sequence>
<name>A0AAU7XBJ9_9HYPH</name>
<evidence type="ECO:0000313" key="2">
    <source>
        <dbReference type="EMBL" id="XBY45123.1"/>
    </source>
</evidence>
<feature type="domain" description="Bacterial bifunctional deaminase-reductase C-terminal" evidence="1">
    <location>
        <begin position="7"/>
        <end position="191"/>
    </location>
</feature>
<dbReference type="Pfam" id="PF01872">
    <property type="entry name" value="RibD_C"/>
    <property type="match status" value="1"/>
</dbReference>
<dbReference type="Gene3D" id="3.40.430.10">
    <property type="entry name" value="Dihydrofolate Reductase, subunit A"/>
    <property type="match status" value="1"/>
</dbReference>
<proteinExistence type="predicted"/>
<organism evidence="2">
    <name type="scientific">Methyloraptor flagellatus</name>
    <dbReference type="NCBI Taxonomy" id="3162530"/>
    <lineage>
        <taxon>Bacteria</taxon>
        <taxon>Pseudomonadati</taxon>
        <taxon>Pseudomonadota</taxon>
        <taxon>Alphaproteobacteria</taxon>
        <taxon>Hyphomicrobiales</taxon>
        <taxon>Ancalomicrobiaceae</taxon>
        <taxon>Methyloraptor</taxon>
    </lineage>
</organism>
<dbReference type="KEGG" id="mflg:ABS361_02165"/>
<dbReference type="InterPro" id="IPR002734">
    <property type="entry name" value="RibDG_C"/>
</dbReference>
<dbReference type="PANTHER" id="PTHR38011:SF12">
    <property type="entry name" value="BIFUNCTIONAL DEAMINASE-REDUCTASE DOMAIN PROTEIN"/>
    <property type="match status" value="1"/>
</dbReference>
<dbReference type="SUPFAM" id="SSF53597">
    <property type="entry name" value="Dihydrofolate reductase-like"/>
    <property type="match status" value="1"/>
</dbReference>
<dbReference type="PANTHER" id="PTHR38011">
    <property type="entry name" value="DIHYDROFOLATE REDUCTASE FAMILY PROTEIN (AFU_ORTHOLOGUE AFUA_8G06820)"/>
    <property type="match status" value="1"/>
</dbReference>
<dbReference type="InterPro" id="IPR050765">
    <property type="entry name" value="Riboflavin_Biosynth_HTPR"/>
</dbReference>